<evidence type="ECO:0000259" key="7">
    <source>
        <dbReference type="PROSITE" id="PS51831"/>
    </source>
</evidence>
<reference evidence="8" key="1">
    <citation type="submission" date="2011-05" db="EMBL/GenBank/DDBJ databases">
        <title>Complete sequence of Thermoanaerobacterium xylanolyticum LX-11.</title>
        <authorList>
            <consortium name="US DOE Joint Genome Institute"/>
            <person name="Lucas S."/>
            <person name="Han J."/>
            <person name="Lapidus A."/>
            <person name="Cheng J.-F."/>
            <person name="Goodwin L."/>
            <person name="Pitluck S."/>
            <person name="Peters L."/>
            <person name="Mikhailova N."/>
            <person name="Lu M."/>
            <person name="Han C."/>
            <person name="Tapia R."/>
            <person name="Land M."/>
            <person name="Hauser L."/>
            <person name="Kyrpides N."/>
            <person name="Ivanova N."/>
            <person name="Pagani I."/>
            <person name="Hemme C."/>
            <person name="Woyke T."/>
        </authorList>
    </citation>
    <scope>NUCLEOTIDE SEQUENCE</scope>
    <source>
        <strain evidence="8">LX-11</strain>
    </source>
</reference>
<dbReference type="GO" id="GO:0000166">
    <property type="term" value="F:nucleotide binding"/>
    <property type="evidence" value="ECO:0007669"/>
    <property type="project" value="UniProtKB-KW"/>
</dbReference>
<evidence type="ECO:0000256" key="4">
    <source>
        <dbReference type="ARBA" id="ARBA00022801"/>
    </source>
</evidence>
<proteinExistence type="predicted"/>
<dbReference type="STRING" id="858215.Thexy_1556"/>
<dbReference type="InterPro" id="IPR006675">
    <property type="entry name" value="HDIG_dom"/>
</dbReference>
<dbReference type="HOGENOM" id="CLU_089580_1_2_9"/>
<dbReference type="InterPro" id="IPR006674">
    <property type="entry name" value="HD_domain"/>
</dbReference>
<accession>F6BHB4</accession>
<dbReference type="EC" id="3.6.1.41" evidence="1"/>
<dbReference type="SUPFAM" id="SSF109604">
    <property type="entry name" value="HD-domain/PDEase-like"/>
    <property type="match status" value="1"/>
</dbReference>
<gene>
    <name evidence="8" type="ordered locus">Thexy_1556</name>
</gene>
<evidence type="ECO:0000256" key="2">
    <source>
        <dbReference type="ARBA" id="ARBA00022723"/>
    </source>
</evidence>
<dbReference type="GO" id="GO:0046872">
    <property type="term" value="F:metal ion binding"/>
    <property type="evidence" value="ECO:0007669"/>
    <property type="project" value="UniProtKB-KW"/>
</dbReference>
<dbReference type="AlphaFoldDB" id="F6BHB4"/>
<keyword evidence="9" id="KW-1185">Reference proteome</keyword>
<keyword evidence="2" id="KW-0479">Metal-binding</keyword>
<organism evidence="8 9">
    <name type="scientific">Thermoanaerobacterium xylanolyticum (strain ATCC 49914 / DSM 7097 / LX-11)</name>
    <dbReference type="NCBI Taxonomy" id="858215"/>
    <lineage>
        <taxon>Bacteria</taxon>
        <taxon>Bacillati</taxon>
        <taxon>Bacillota</taxon>
        <taxon>Clostridia</taxon>
        <taxon>Thermoanaerobacterales</taxon>
        <taxon>Thermoanaerobacteraceae</taxon>
        <taxon>Thermoanaerobacterium</taxon>
    </lineage>
</organism>
<dbReference type="InterPro" id="IPR051094">
    <property type="entry name" value="Diverse_Catalytic_Enzymes"/>
</dbReference>
<dbReference type="PANTHER" id="PTHR35795">
    <property type="entry name" value="SLR1885 PROTEIN"/>
    <property type="match status" value="1"/>
</dbReference>
<dbReference type="EMBL" id="CP002739">
    <property type="protein sequence ID" value="AEF17587.1"/>
    <property type="molecule type" value="Genomic_DNA"/>
</dbReference>
<feature type="domain" description="HD" evidence="7">
    <location>
        <begin position="18"/>
        <end position="133"/>
    </location>
</feature>
<dbReference type="SMART" id="SM00471">
    <property type="entry name" value="HDc"/>
    <property type="match status" value="1"/>
</dbReference>
<evidence type="ECO:0000313" key="8">
    <source>
        <dbReference type="EMBL" id="AEF17587.1"/>
    </source>
</evidence>
<keyword evidence="4 8" id="KW-0378">Hydrolase</keyword>
<keyword evidence="5" id="KW-0408">Iron</keyword>
<dbReference type="KEGG" id="txy:Thexy_1556"/>
<evidence type="ECO:0000256" key="5">
    <source>
        <dbReference type="ARBA" id="ARBA00023004"/>
    </source>
</evidence>
<protein>
    <recommendedName>
        <fullName evidence="1">bis(5'-nucleosyl)-tetraphosphatase (symmetrical)</fullName>
        <ecNumber evidence="1">3.6.1.41</ecNumber>
    </recommendedName>
</protein>
<keyword evidence="3" id="KW-0547">Nucleotide-binding</keyword>
<evidence type="ECO:0000256" key="1">
    <source>
        <dbReference type="ARBA" id="ARBA00012506"/>
    </source>
</evidence>
<evidence type="ECO:0000313" key="9">
    <source>
        <dbReference type="Proteomes" id="UP000007239"/>
    </source>
</evidence>
<sequence length="190" mass="21754">MDFEFFADKLKKLLSGERFNHSLGVMETSEKLAVRYGADVEKAKIAGLLHDCAKNLREDELVALANKYGIQIDDILEKSPYLLHGPVGGYMIEDYFGIHDDEIKRAIMLHTTGDRDMTLLDKIIFLADYIEPNRNFDGVEDLREAAYKNLDEAVIMALDETIKYVIDKGQLLYQKTVIARNDMIIKTKYI</sequence>
<evidence type="ECO:0000256" key="3">
    <source>
        <dbReference type="ARBA" id="ARBA00022741"/>
    </source>
</evidence>
<dbReference type="GO" id="GO:0008803">
    <property type="term" value="F:bis(5'-nucleosyl)-tetraphosphatase (symmetrical) activity"/>
    <property type="evidence" value="ECO:0007669"/>
    <property type="project" value="UniProtKB-EC"/>
</dbReference>
<dbReference type="InterPro" id="IPR003607">
    <property type="entry name" value="HD/PDEase_dom"/>
</dbReference>
<comment type="catalytic activity">
    <reaction evidence="6">
        <text>P(1),P(4)-bis(5'-adenosyl) tetraphosphate + H2O = 2 ADP + 2 H(+)</text>
        <dbReference type="Rhea" id="RHEA:24252"/>
        <dbReference type="ChEBI" id="CHEBI:15377"/>
        <dbReference type="ChEBI" id="CHEBI:15378"/>
        <dbReference type="ChEBI" id="CHEBI:58141"/>
        <dbReference type="ChEBI" id="CHEBI:456216"/>
        <dbReference type="EC" id="3.6.1.41"/>
    </reaction>
</comment>
<dbReference type="Pfam" id="PF01966">
    <property type="entry name" value="HD"/>
    <property type="match status" value="1"/>
</dbReference>
<dbReference type="Gene3D" id="1.10.3210.10">
    <property type="entry name" value="Hypothetical protein af1432"/>
    <property type="match status" value="1"/>
</dbReference>
<dbReference type="InterPro" id="IPR005249">
    <property type="entry name" value="YqeK"/>
</dbReference>
<evidence type="ECO:0000256" key="6">
    <source>
        <dbReference type="ARBA" id="ARBA00049417"/>
    </source>
</evidence>
<dbReference type="RefSeq" id="WP_013788323.1">
    <property type="nucleotide sequence ID" value="NC_015555.1"/>
</dbReference>
<dbReference type="CDD" id="cd00077">
    <property type="entry name" value="HDc"/>
    <property type="match status" value="1"/>
</dbReference>
<name>F6BHB4_THEXL</name>
<dbReference type="NCBIfam" id="TIGR00277">
    <property type="entry name" value="HDIG"/>
    <property type="match status" value="1"/>
</dbReference>
<dbReference type="eggNOG" id="COG1713">
    <property type="taxonomic scope" value="Bacteria"/>
</dbReference>
<dbReference type="PANTHER" id="PTHR35795:SF1">
    <property type="entry name" value="BIS(5'-NUCLEOSYL)-TETRAPHOSPHATASE, SYMMETRICAL"/>
    <property type="match status" value="1"/>
</dbReference>
<dbReference type="NCBIfam" id="TIGR00488">
    <property type="entry name" value="bis(5'-nucleosyl)-tetraphosphatase (symmetrical) YqeK"/>
    <property type="match status" value="1"/>
</dbReference>
<dbReference type="PROSITE" id="PS51831">
    <property type="entry name" value="HD"/>
    <property type="match status" value="1"/>
</dbReference>
<dbReference type="Proteomes" id="UP000007239">
    <property type="component" value="Chromosome"/>
</dbReference>